<sequence>MSTELPTRTDLFVNALAALDSARSALSDARDWLRSDWEPVDTALPHEAARARAEMLAAIGEAKDVIDAMKRDAYQAIESLAAGHH</sequence>
<evidence type="ECO:0000313" key="4">
    <source>
        <dbReference type="Proteomes" id="UP001207528"/>
    </source>
</evidence>
<dbReference type="EMBL" id="JACKTI010000037">
    <property type="protein sequence ID" value="MCV7024378.1"/>
    <property type="molecule type" value="Genomic_DNA"/>
</dbReference>
<reference evidence="2" key="3">
    <citation type="journal article" date="2022" name="BMC Genomics">
        <title>Comparative genome analysis of mycobacteria focusing on tRNA and non-coding RNA.</title>
        <authorList>
            <person name="Behra P.R.K."/>
            <person name="Pettersson B.M.F."/>
            <person name="Ramesh M."/>
            <person name="Das S."/>
            <person name="Dasgupta S."/>
            <person name="Kirsebom L.A."/>
        </authorList>
    </citation>
    <scope>NUCLEOTIDE SEQUENCE</scope>
    <source>
        <strain evidence="2">DSM 44203</strain>
    </source>
</reference>
<dbReference type="Proteomes" id="UP000069773">
    <property type="component" value="Unassembled WGS sequence"/>
</dbReference>
<gene>
    <name evidence="2" type="ORF">H7I77_13635</name>
    <name evidence="1" type="ORF">RMCN_5133</name>
</gene>
<reference evidence="1 3" key="1">
    <citation type="journal article" date="2016" name="Genome Announc.">
        <title>Draft Genome Sequences of Five Rapidly Growing Mycobacterium Species, M. thermoresistibile, M. fortuitum subsp. acetamidolyticum, M. canariasense, M. brisbanense, and M. novocastrense.</title>
        <authorList>
            <person name="Katahira K."/>
            <person name="Ogura Y."/>
            <person name="Gotoh Y."/>
            <person name="Hayashi T."/>
        </authorList>
    </citation>
    <scope>NUCLEOTIDE SEQUENCE [LARGE SCALE GENOMIC DNA]</scope>
    <source>
        <strain evidence="1 3">JCM18114</strain>
    </source>
</reference>
<evidence type="ECO:0000313" key="3">
    <source>
        <dbReference type="Proteomes" id="UP000069773"/>
    </source>
</evidence>
<proteinExistence type="predicted"/>
<protein>
    <submittedName>
        <fullName evidence="2">Uncharacterized protein</fullName>
    </submittedName>
</protein>
<dbReference type="RefSeq" id="WP_006246259.1">
    <property type="nucleotide sequence ID" value="NZ_BCTA01000080.1"/>
</dbReference>
<keyword evidence="3" id="KW-1185">Reference proteome</keyword>
<comment type="caution">
    <text evidence="2">The sequence shown here is derived from an EMBL/GenBank/DDBJ whole genome shotgun (WGS) entry which is preliminary data.</text>
</comment>
<reference evidence="2" key="2">
    <citation type="submission" date="2020-07" db="EMBL/GenBank/DDBJ databases">
        <authorList>
            <person name="Pettersson B.M.F."/>
            <person name="Behra P.R.K."/>
            <person name="Ramesh M."/>
            <person name="Das S."/>
            <person name="Dasgupta S."/>
            <person name="Kirsebom L.A."/>
        </authorList>
    </citation>
    <scope>NUCLEOTIDE SEQUENCE</scope>
    <source>
        <strain evidence="2">DSM 44203</strain>
    </source>
</reference>
<organism evidence="2 4">
    <name type="scientific">Mycolicibacterium novocastrense</name>
    <name type="common">Mycobacterium novocastrense</name>
    <dbReference type="NCBI Taxonomy" id="59813"/>
    <lineage>
        <taxon>Bacteria</taxon>
        <taxon>Bacillati</taxon>
        <taxon>Actinomycetota</taxon>
        <taxon>Actinomycetes</taxon>
        <taxon>Mycobacteriales</taxon>
        <taxon>Mycobacteriaceae</taxon>
        <taxon>Mycolicibacterium</taxon>
    </lineage>
</organism>
<dbReference type="EMBL" id="BCTA01000080">
    <property type="protein sequence ID" value="GAT12000.1"/>
    <property type="molecule type" value="Genomic_DNA"/>
</dbReference>
<name>A0AAW5SKP1_MYCNV</name>
<dbReference type="AlphaFoldDB" id="A0AAW5SKP1"/>
<dbReference type="Proteomes" id="UP001207528">
    <property type="component" value="Unassembled WGS sequence"/>
</dbReference>
<evidence type="ECO:0000313" key="2">
    <source>
        <dbReference type="EMBL" id="MCV7024378.1"/>
    </source>
</evidence>
<evidence type="ECO:0000313" key="1">
    <source>
        <dbReference type="EMBL" id="GAT12000.1"/>
    </source>
</evidence>
<accession>A0AAW5SKP1</accession>